<keyword evidence="2" id="KW-0472">Membrane</keyword>
<evidence type="ECO:0000256" key="2">
    <source>
        <dbReference type="SAM" id="Phobius"/>
    </source>
</evidence>
<dbReference type="EMBL" id="CAJHNJ030000076">
    <property type="protein sequence ID" value="CAG9134302.1"/>
    <property type="molecule type" value="Genomic_DNA"/>
</dbReference>
<dbReference type="Pfam" id="PF21892">
    <property type="entry name" value="TMEM145_N"/>
    <property type="match status" value="2"/>
</dbReference>
<accession>A0A8S4G5R5</accession>
<name>A0A8S4G5R5_PLUXY</name>
<dbReference type="AlphaFoldDB" id="A0A8S4G5R5"/>
<evidence type="ECO:0000259" key="4">
    <source>
        <dbReference type="Pfam" id="PF21892"/>
    </source>
</evidence>
<feature type="region of interest" description="Disordered" evidence="1">
    <location>
        <begin position="129"/>
        <end position="165"/>
    </location>
</feature>
<dbReference type="InterPro" id="IPR053880">
    <property type="entry name" value="GPR180-like_N"/>
</dbReference>
<dbReference type="PANTHER" id="PTHR23252:SF24">
    <property type="entry name" value="TRANSMEMBRANE PROTEIN 145"/>
    <property type="match status" value="1"/>
</dbReference>
<gene>
    <name evidence="5" type="ORF">PLXY2_LOCUS12555</name>
</gene>
<evidence type="ECO:0000313" key="5">
    <source>
        <dbReference type="EMBL" id="CAG9134302.1"/>
    </source>
</evidence>
<protein>
    <submittedName>
        <fullName evidence="5">(diamondback moth) hypothetical protein</fullName>
    </submittedName>
</protein>
<proteinExistence type="predicted"/>
<dbReference type="PANTHER" id="PTHR23252">
    <property type="entry name" value="INTIMAL THICKNESS RECEPTOR-RELATED"/>
    <property type="match status" value="1"/>
</dbReference>
<organism evidence="5 6">
    <name type="scientific">Plutella xylostella</name>
    <name type="common">Diamondback moth</name>
    <name type="synonym">Plutella maculipennis</name>
    <dbReference type="NCBI Taxonomy" id="51655"/>
    <lineage>
        <taxon>Eukaryota</taxon>
        <taxon>Metazoa</taxon>
        <taxon>Ecdysozoa</taxon>
        <taxon>Arthropoda</taxon>
        <taxon>Hexapoda</taxon>
        <taxon>Insecta</taxon>
        <taxon>Pterygota</taxon>
        <taxon>Neoptera</taxon>
        <taxon>Endopterygota</taxon>
        <taxon>Lepidoptera</taxon>
        <taxon>Glossata</taxon>
        <taxon>Ditrysia</taxon>
        <taxon>Yponomeutoidea</taxon>
        <taxon>Plutellidae</taxon>
        <taxon>Plutella</taxon>
    </lineage>
</organism>
<feature type="domain" description="GPR180-like N-terminal" evidence="4">
    <location>
        <begin position="261"/>
        <end position="309"/>
    </location>
</feature>
<keyword evidence="6" id="KW-1185">Reference proteome</keyword>
<reference evidence="5" key="1">
    <citation type="submission" date="2020-11" db="EMBL/GenBank/DDBJ databases">
        <authorList>
            <person name="Whiteford S."/>
        </authorList>
    </citation>
    <scope>NUCLEOTIDE SEQUENCE</scope>
</reference>
<feature type="domain" description="GPR180-like N-terminal" evidence="4">
    <location>
        <begin position="28"/>
        <end position="126"/>
    </location>
</feature>
<feature type="signal peptide" evidence="3">
    <location>
        <begin position="1"/>
        <end position="25"/>
    </location>
</feature>
<keyword evidence="2" id="KW-0812">Transmembrane</keyword>
<evidence type="ECO:0000256" key="3">
    <source>
        <dbReference type="SAM" id="SignalP"/>
    </source>
</evidence>
<comment type="caution">
    <text evidence="5">The sequence shown here is derived from an EMBL/GenBank/DDBJ whole genome shotgun (WGS) entry which is preliminary data.</text>
</comment>
<sequence>MVPSTSPGRCLVLVVIVSLLGTGNAKWVEGHIDTKERWAFLSRFCFLSLEGQFEYQIEFDKDMGTPNLLLYYDDDSQWPAVYHSSKTCKEREAVLNKAGQNQVIKLSHWYPDTEFSGCVITKENKELPASKSTTTVQPLPKVPIPPSDENNTGETPVPSPEPSYYDQFLKTTTVKPKSTIVDTNSTTWYEVVPTDEFETTTIEDELWESVGGNGSQLENLKDVELMFSNKDSSGHKIKRSTSELYERLKRRRIHGEKNAAYSNSGNTGNTREKLIVSCHNSRRFRSARERWWFIAISNCDSPKGLDVRYKFLMTNGPEGDFWHYHFSADEFYVLPVLLAYTLAYVIVMVAVIMCSVELKSRHLLHSTYKLFLFSAAAQHCGLTLQALQYVSAAVNGYQRGANNYMGTLYVCSVQHIVCSVGHPLPHMLRI</sequence>
<evidence type="ECO:0000256" key="1">
    <source>
        <dbReference type="SAM" id="MobiDB-lite"/>
    </source>
</evidence>
<feature type="transmembrane region" description="Helical" evidence="2">
    <location>
        <begin position="331"/>
        <end position="356"/>
    </location>
</feature>
<keyword evidence="3" id="KW-0732">Signal</keyword>
<dbReference type="Proteomes" id="UP000653454">
    <property type="component" value="Unassembled WGS sequence"/>
</dbReference>
<feature type="chain" id="PRO_5035826404" evidence="3">
    <location>
        <begin position="26"/>
        <end position="430"/>
    </location>
</feature>
<dbReference type="InterPro" id="IPR047831">
    <property type="entry name" value="GPR180/TMEM145"/>
</dbReference>
<keyword evidence="2" id="KW-1133">Transmembrane helix</keyword>
<evidence type="ECO:0000313" key="6">
    <source>
        <dbReference type="Proteomes" id="UP000653454"/>
    </source>
</evidence>